<dbReference type="AlphaFoldDB" id="A0A224YCL6"/>
<evidence type="ECO:0000313" key="2">
    <source>
        <dbReference type="EMBL" id="MAA12013.1"/>
    </source>
</evidence>
<feature type="signal peptide" evidence="1">
    <location>
        <begin position="1"/>
        <end position="24"/>
    </location>
</feature>
<feature type="chain" id="PRO_5012781858" evidence="1">
    <location>
        <begin position="25"/>
        <end position="79"/>
    </location>
</feature>
<keyword evidence="1" id="KW-0732">Signal</keyword>
<dbReference type="EMBL" id="GFPF01000867">
    <property type="protein sequence ID" value="MAA12013.1"/>
    <property type="molecule type" value="Transcribed_RNA"/>
</dbReference>
<organism evidence="2">
    <name type="scientific">Rhipicephalus zambeziensis</name>
    <dbReference type="NCBI Taxonomy" id="60191"/>
    <lineage>
        <taxon>Eukaryota</taxon>
        <taxon>Metazoa</taxon>
        <taxon>Ecdysozoa</taxon>
        <taxon>Arthropoda</taxon>
        <taxon>Chelicerata</taxon>
        <taxon>Arachnida</taxon>
        <taxon>Acari</taxon>
        <taxon>Parasitiformes</taxon>
        <taxon>Ixodida</taxon>
        <taxon>Ixodoidea</taxon>
        <taxon>Ixodidae</taxon>
        <taxon>Rhipicephalinae</taxon>
        <taxon>Rhipicephalus</taxon>
        <taxon>Rhipicephalus</taxon>
    </lineage>
</organism>
<name>A0A224YCL6_9ACAR</name>
<proteinExistence type="predicted"/>
<evidence type="ECO:0000256" key="1">
    <source>
        <dbReference type="SAM" id="SignalP"/>
    </source>
</evidence>
<reference evidence="2" key="1">
    <citation type="journal article" date="2017" name="Parasit. Vectors">
        <title>Sialotranscriptomics of Rhipicephalus zambeziensis reveals intricate expression profiles of secretory proteins and suggests tight temporal transcriptional regulation during blood-feeding.</title>
        <authorList>
            <person name="de Castro M.H."/>
            <person name="de Klerk D."/>
            <person name="Pienaar R."/>
            <person name="Rees D.J.G."/>
            <person name="Mans B.J."/>
        </authorList>
    </citation>
    <scope>NUCLEOTIDE SEQUENCE</scope>
    <source>
        <tissue evidence="2">Salivary glands</tissue>
    </source>
</reference>
<accession>A0A224YCL6</accession>
<sequence length="79" mass="8542">MAILTVVVLLALLTAFLDRTSVETRLVYAQRGAYGCPLFGMVCNSHCKKKHFNEGYCRGSGNGGCFCSGCKMPTKKGCK</sequence>
<protein>
    <submittedName>
        <fullName evidence="2">Defensin</fullName>
    </submittedName>
</protein>